<keyword evidence="7" id="KW-0998">Cell outer membrane</keyword>
<name>A0A086ARL0_FLAHY</name>
<dbReference type="GO" id="GO:0009279">
    <property type="term" value="C:cell outer membrane"/>
    <property type="evidence" value="ECO:0007669"/>
    <property type="project" value="UniProtKB-SubCell"/>
</dbReference>
<evidence type="ECO:0000256" key="6">
    <source>
        <dbReference type="ARBA" id="ARBA00023136"/>
    </source>
</evidence>
<accession>A0A086ARL0</accession>
<comment type="caution">
    <text evidence="9">The sequence shown here is derived from an EMBL/GenBank/DDBJ whole genome shotgun (WGS) entry which is preliminary data.</text>
</comment>
<keyword evidence="12" id="KW-1185">Reference proteome</keyword>
<gene>
    <name evidence="10" type="ORF">B0A62_04570</name>
    <name evidence="9" type="ORF">IW20_02250</name>
</gene>
<dbReference type="GO" id="GO:0015288">
    <property type="term" value="F:porin activity"/>
    <property type="evidence" value="ECO:0007669"/>
    <property type="project" value="TreeGrafter"/>
</dbReference>
<keyword evidence="6" id="KW-0472">Membrane</keyword>
<dbReference type="OrthoDB" id="367883at2"/>
<feature type="signal peptide" evidence="8">
    <location>
        <begin position="1"/>
        <end position="18"/>
    </location>
</feature>
<reference evidence="9 11" key="1">
    <citation type="submission" date="2014-07" db="EMBL/GenBank/DDBJ databases">
        <title>Genome of Flavobacterium hydatis DSM 2063.</title>
        <authorList>
            <person name="Pipes S.E."/>
            <person name="Stropko S.J."/>
            <person name="Newman J.D."/>
        </authorList>
    </citation>
    <scope>NUCLEOTIDE SEQUENCE [LARGE SCALE GENOMIC DNA]</scope>
    <source>
        <strain evidence="9 11">DSM 2063</strain>
    </source>
</reference>
<dbReference type="EMBL" id="JPRM01000003">
    <property type="protein sequence ID" value="KFF19324.1"/>
    <property type="molecule type" value="Genomic_DNA"/>
</dbReference>
<evidence type="ECO:0000256" key="4">
    <source>
        <dbReference type="ARBA" id="ARBA00022452"/>
    </source>
</evidence>
<dbReference type="EMBL" id="MUGY01000004">
    <property type="protein sequence ID" value="OXA96540.1"/>
    <property type="molecule type" value="Genomic_DNA"/>
</dbReference>
<evidence type="ECO:0000313" key="11">
    <source>
        <dbReference type="Proteomes" id="UP000028712"/>
    </source>
</evidence>
<reference evidence="10 12" key="2">
    <citation type="submission" date="2016-11" db="EMBL/GenBank/DDBJ databases">
        <title>Whole genomes of Flavobacteriaceae.</title>
        <authorList>
            <person name="Stine C."/>
            <person name="Li C."/>
            <person name="Tadesse D."/>
        </authorList>
    </citation>
    <scope>NUCLEOTIDE SEQUENCE [LARGE SCALE GENOMIC DNA]</scope>
    <source>
        <strain evidence="10 12">ATCC 29551</strain>
    </source>
</reference>
<proteinExistence type="inferred from homology"/>
<dbReference type="PANTHER" id="PTHR30026:SF20">
    <property type="entry name" value="OUTER MEMBRANE PROTEIN TOLC"/>
    <property type="match status" value="1"/>
</dbReference>
<evidence type="ECO:0000313" key="12">
    <source>
        <dbReference type="Proteomes" id="UP000198424"/>
    </source>
</evidence>
<evidence type="ECO:0000256" key="2">
    <source>
        <dbReference type="ARBA" id="ARBA00007613"/>
    </source>
</evidence>
<keyword evidence="4" id="KW-1134">Transmembrane beta strand</keyword>
<dbReference type="Pfam" id="PF02321">
    <property type="entry name" value="OEP"/>
    <property type="match status" value="2"/>
</dbReference>
<dbReference type="STRING" id="991.IW20_02250"/>
<dbReference type="GO" id="GO:1990281">
    <property type="term" value="C:efflux pump complex"/>
    <property type="evidence" value="ECO:0007669"/>
    <property type="project" value="TreeGrafter"/>
</dbReference>
<dbReference type="Proteomes" id="UP000198424">
    <property type="component" value="Unassembled WGS sequence"/>
</dbReference>
<comment type="subcellular location">
    <subcellularLocation>
        <location evidence="1">Cell outer membrane</location>
    </subcellularLocation>
</comment>
<keyword evidence="8" id="KW-0732">Signal</keyword>
<dbReference type="Proteomes" id="UP000028712">
    <property type="component" value="Unassembled WGS sequence"/>
</dbReference>
<evidence type="ECO:0000313" key="9">
    <source>
        <dbReference type="EMBL" id="KFF19324.1"/>
    </source>
</evidence>
<comment type="similarity">
    <text evidence="2">Belongs to the outer membrane factor (OMF) (TC 1.B.17) family.</text>
</comment>
<dbReference type="InterPro" id="IPR003423">
    <property type="entry name" value="OMP_efflux"/>
</dbReference>
<protein>
    <submittedName>
        <fullName evidence="9">Transporter</fullName>
    </submittedName>
</protein>
<evidence type="ECO:0000256" key="8">
    <source>
        <dbReference type="SAM" id="SignalP"/>
    </source>
</evidence>
<keyword evidence="5" id="KW-0812">Transmembrane</keyword>
<dbReference type="RefSeq" id="WP_035618172.1">
    <property type="nucleotide sequence ID" value="NZ_JBEWQG010000001.1"/>
</dbReference>
<feature type="chain" id="PRO_5001803277" evidence="8">
    <location>
        <begin position="19"/>
        <end position="456"/>
    </location>
</feature>
<keyword evidence="3" id="KW-0813">Transport</keyword>
<dbReference type="Gene3D" id="1.20.1600.10">
    <property type="entry name" value="Outer membrane efflux proteins (OEP)"/>
    <property type="match status" value="1"/>
</dbReference>
<dbReference type="InterPro" id="IPR051906">
    <property type="entry name" value="TolC-like"/>
</dbReference>
<evidence type="ECO:0000256" key="1">
    <source>
        <dbReference type="ARBA" id="ARBA00004442"/>
    </source>
</evidence>
<sequence>MKRIMILFVLAFAITANAQDKNNSNPAKQGAQTLTLKNAISYALQNKADAKKAKLQVENSEYKIQEVRSRALPQISANGNLTYNPVIQTTVIDGAGFGAPGTTIQAAFGQKWTSTAGVSLTQNIFDQAVFTGLRAAKSTREFYQINEQLTEEDVIEKVANNYYEVYVQRLNLTVLDSNYVNTEKVKNIIQGQFDNGLAKKIDLNRVIVKLSNISTQRQQVINRVALQENALKFYMGMPAETQIEIPNTEFEITLQPLSEAPNVENLSQYLLLKKQEQLLVFQKKAVQAEFYPTLSLSAGYNYIGQGPEMPWFTKPSSGVYWSDFSAIGLNLRVPIFTGFGTRAKVRQADVAIRSLQEDIKDTKLSLDIAYSNATIQMENSLVTIKNQKENRELAQQVLQNTKNNYLQGLASLNDLLDVENAYIEAENNYSSAILGYKIAEIQVIKSKGQLKSLLNN</sequence>
<dbReference type="GO" id="GO:0015562">
    <property type="term" value="F:efflux transmembrane transporter activity"/>
    <property type="evidence" value="ECO:0007669"/>
    <property type="project" value="InterPro"/>
</dbReference>
<evidence type="ECO:0000256" key="3">
    <source>
        <dbReference type="ARBA" id="ARBA00022448"/>
    </source>
</evidence>
<evidence type="ECO:0000313" key="10">
    <source>
        <dbReference type="EMBL" id="OXA96540.1"/>
    </source>
</evidence>
<dbReference type="PANTHER" id="PTHR30026">
    <property type="entry name" value="OUTER MEMBRANE PROTEIN TOLC"/>
    <property type="match status" value="1"/>
</dbReference>
<evidence type="ECO:0000256" key="7">
    <source>
        <dbReference type="ARBA" id="ARBA00023237"/>
    </source>
</evidence>
<dbReference type="eggNOG" id="COG1538">
    <property type="taxonomic scope" value="Bacteria"/>
</dbReference>
<evidence type="ECO:0000256" key="5">
    <source>
        <dbReference type="ARBA" id="ARBA00022692"/>
    </source>
</evidence>
<dbReference type="SUPFAM" id="SSF56954">
    <property type="entry name" value="Outer membrane efflux proteins (OEP)"/>
    <property type="match status" value="1"/>
</dbReference>
<dbReference type="AlphaFoldDB" id="A0A086ARL0"/>
<organism evidence="9 11">
    <name type="scientific">Flavobacterium hydatis</name>
    <name type="common">Cytophaga aquatilis</name>
    <dbReference type="NCBI Taxonomy" id="991"/>
    <lineage>
        <taxon>Bacteria</taxon>
        <taxon>Pseudomonadati</taxon>
        <taxon>Bacteroidota</taxon>
        <taxon>Flavobacteriia</taxon>
        <taxon>Flavobacteriales</taxon>
        <taxon>Flavobacteriaceae</taxon>
        <taxon>Flavobacterium</taxon>
    </lineage>
</organism>